<keyword evidence="1" id="KW-0472">Membrane</keyword>
<dbReference type="Proteomes" id="UP000800035">
    <property type="component" value="Unassembled WGS sequence"/>
</dbReference>
<reference evidence="2" key="1">
    <citation type="journal article" date="2020" name="Stud. Mycol.">
        <title>101 Dothideomycetes genomes: a test case for predicting lifestyles and emergence of pathogens.</title>
        <authorList>
            <person name="Haridas S."/>
            <person name="Albert R."/>
            <person name="Binder M."/>
            <person name="Bloem J."/>
            <person name="Labutti K."/>
            <person name="Salamov A."/>
            <person name="Andreopoulos B."/>
            <person name="Baker S."/>
            <person name="Barry K."/>
            <person name="Bills G."/>
            <person name="Bluhm B."/>
            <person name="Cannon C."/>
            <person name="Castanera R."/>
            <person name="Culley D."/>
            <person name="Daum C."/>
            <person name="Ezra D."/>
            <person name="Gonzalez J."/>
            <person name="Henrissat B."/>
            <person name="Kuo A."/>
            <person name="Liang C."/>
            <person name="Lipzen A."/>
            <person name="Lutzoni F."/>
            <person name="Magnuson J."/>
            <person name="Mondo S."/>
            <person name="Nolan M."/>
            <person name="Ohm R."/>
            <person name="Pangilinan J."/>
            <person name="Park H.-J."/>
            <person name="Ramirez L."/>
            <person name="Alfaro M."/>
            <person name="Sun H."/>
            <person name="Tritt A."/>
            <person name="Yoshinaga Y."/>
            <person name="Zwiers L.-H."/>
            <person name="Turgeon B."/>
            <person name="Goodwin S."/>
            <person name="Spatafora J."/>
            <person name="Crous P."/>
            <person name="Grigoriev I."/>
        </authorList>
    </citation>
    <scope>NUCLEOTIDE SEQUENCE</scope>
    <source>
        <strain evidence="2">CBS 675.92</strain>
    </source>
</reference>
<organism evidence="2 3">
    <name type="scientific">Byssothecium circinans</name>
    <dbReference type="NCBI Taxonomy" id="147558"/>
    <lineage>
        <taxon>Eukaryota</taxon>
        <taxon>Fungi</taxon>
        <taxon>Dikarya</taxon>
        <taxon>Ascomycota</taxon>
        <taxon>Pezizomycotina</taxon>
        <taxon>Dothideomycetes</taxon>
        <taxon>Pleosporomycetidae</taxon>
        <taxon>Pleosporales</taxon>
        <taxon>Massarineae</taxon>
        <taxon>Massarinaceae</taxon>
        <taxon>Byssothecium</taxon>
    </lineage>
</organism>
<dbReference type="OrthoDB" id="5667at2759"/>
<evidence type="ECO:0000313" key="2">
    <source>
        <dbReference type="EMBL" id="KAF1948365.1"/>
    </source>
</evidence>
<feature type="non-terminal residue" evidence="2">
    <location>
        <position position="1"/>
    </location>
</feature>
<evidence type="ECO:0008006" key="4">
    <source>
        <dbReference type="Google" id="ProtNLM"/>
    </source>
</evidence>
<evidence type="ECO:0000256" key="1">
    <source>
        <dbReference type="SAM" id="Phobius"/>
    </source>
</evidence>
<proteinExistence type="predicted"/>
<keyword evidence="3" id="KW-1185">Reference proteome</keyword>
<accession>A0A6A5T5Y4</accession>
<dbReference type="EMBL" id="ML977061">
    <property type="protein sequence ID" value="KAF1948365.1"/>
    <property type="molecule type" value="Genomic_DNA"/>
</dbReference>
<name>A0A6A5T5Y4_9PLEO</name>
<dbReference type="InterPro" id="IPR036259">
    <property type="entry name" value="MFS_trans_sf"/>
</dbReference>
<evidence type="ECO:0000313" key="3">
    <source>
        <dbReference type="Proteomes" id="UP000800035"/>
    </source>
</evidence>
<dbReference type="SUPFAM" id="SSF103473">
    <property type="entry name" value="MFS general substrate transporter"/>
    <property type="match status" value="1"/>
</dbReference>
<protein>
    <recommendedName>
        <fullName evidence="4">MFS transporter</fullName>
    </recommendedName>
</protein>
<feature type="transmembrane region" description="Helical" evidence="1">
    <location>
        <begin position="12"/>
        <end position="35"/>
    </location>
</feature>
<gene>
    <name evidence="2" type="ORF">CC80DRAFT_431774</name>
</gene>
<keyword evidence="1" id="KW-1133">Transmembrane helix</keyword>
<keyword evidence="1" id="KW-0812">Transmembrane</keyword>
<dbReference type="AlphaFoldDB" id="A0A6A5T5Y4"/>
<sequence>DPSAGASPEGGIEAWLVALGGACIFFCGLGFSAYVNFREYYVTHQIREDSTDKITWLRSLGWFMRFTMGMIGAPLFDRYSA</sequence>